<sequence>MTQAEHTELREALLRYRDALLRQAVGDLFQRHAGVRPTVDKGLLEARDRVVKAARGMQGYTLVEVCAEIGWLAPPPPRT</sequence>
<accession>A0A6J5NMH1</accession>
<reference evidence="1" key="1">
    <citation type="submission" date="2020-04" db="EMBL/GenBank/DDBJ databases">
        <authorList>
            <person name="Chiriac C."/>
            <person name="Salcher M."/>
            <person name="Ghai R."/>
            <person name="Kavagutti S V."/>
        </authorList>
    </citation>
    <scope>NUCLEOTIDE SEQUENCE</scope>
</reference>
<dbReference type="EMBL" id="LR796684">
    <property type="protein sequence ID" value="CAB4158601.1"/>
    <property type="molecule type" value="Genomic_DNA"/>
</dbReference>
<organism evidence="1">
    <name type="scientific">uncultured Caudovirales phage</name>
    <dbReference type="NCBI Taxonomy" id="2100421"/>
    <lineage>
        <taxon>Viruses</taxon>
        <taxon>Duplodnaviria</taxon>
        <taxon>Heunggongvirae</taxon>
        <taxon>Uroviricota</taxon>
        <taxon>Caudoviricetes</taxon>
        <taxon>Peduoviridae</taxon>
        <taxon>Maltschvirus</taxon>
        <taxon>Maltschvirus maltsch</taxon>
    </lineage>
</organism>
<proteinExistence type="predicted"/>
<evidence type="ECO:0000313" key="1">
    <source>
        <dbReference type="EMBL" id="CAB4158601.1"/>
    </source>
</evidence>
<name>A0A6J5NMH1_9CAUD</name>
<gene>
    <name evidence="1" type="ORF">UFOVP707_14</name>
</gene>
<protein>
    <submittedName>
        <fullName evidence="1">Uncharacterized protein</fullName>
    </submittedName>
</protein>